<dbReference type="EMBL" id="LT629690">
    <property type="protein sequence ID" value="SDF20258.1"/>
    <property type="molecule type" value="Genomic_DNA"/>
</dbReference>
<sequence>MNAFDSPFVVPVAGCVMILGLGVAGIYSEIRNKELRSQERIAMLQRGVPLADIERMMAQTVDEEKKVRDPLRSLANARRTALILLACGVGLGVFGLLLYEILQIRPVLVVAATGIINLCIGVGFLIDYNMQKRELSRFGMEVDSEASL</sequence>
<keyword evidence="3" id="KW-1185">Reference proteome</keyword>
<dbReference type="OrthoDB" id="118316at2"/>
<keyword evidence="1" id="KW-0472">Membrane</keyword>
<name>A0A1G7J5X0_9BACT</name>
<proteinExistence type="predicted"/>
<keyword evidence="1" id="KW-0812">Transmembrane</keyword>
<feature type="transmembrane region" description="Helical" evidence="1">
    <location>
        <begin position="6"/>
        <end position="27"/>
    </location>
</feature>
<evidence type="ECO:0000256" key="1">
    <source>
        <dbReference type="SAM" id="Phobius"/>
    </source>
</evidence>
<protein>
    <submittedName>
        <fullName evidence="2">Uncharacterized protein</fullName>
    </submittedName>
</protein>
<dbReference type="Proteomes" id="UP000182427">
    <property type="component" value="Chromosome I"/>
</dbReference>
<evidence type="ECO:0000313" key="2">
    <source>
        <dbReference type="EMBL" id="SDF20258.1"/>
    </source>
</evidence>
<reference evidence="2 3" key="1">
    <citation type="submission" date="2016-10" db="EMBL/GenBank/DDBJ databases">
        <authorList>
            <person name="de Groot N.N."/>
        </authorList>
    </citation>
    <scope>NUCLEOTIDE SEQUENCE [LARGE SCALE GENOMIC DNA]</scope>
    <source>
        <strain evidence="2 3">GAS232</strain>
    </source>
</reference>
<keyword evidence="1" id="KW-1133">Transmembrane helix</keyword>
<dbReference type="AlphaFoldDB" id="A0A1G7J5X0"/>
<feature type="transmembrane region" description="Helical" evidence="1">
    <location>
        <begin position="81"/>
        <end position="102"/>
    </location>
</feature>
<evidence type="ECO:0000313" key="3">
    <source>
        <dbReference type="Proteomes" id="UP000182427"/>
    </source>
</evidence>
<dbReference type="RefSeq" id="WP_083344743.1">
    <property type="nucleotide sequence ID" value="NZ_LT629690.1"/>
</dbReference>
<feature type="transmembrane region" description="Helical" evidence="1">
    <location>
        <begin position="108"/>
        <end position="128"/>
    </location>
</feature>
<gene>
    <name evidence="2" type="ORF">SAMN05444167_1700</name>
</gene>
<accession>A0A1G7J5X0</accession>
<organism evidence="2 3">
    <name type="scientific">Terriglobus roseus</name>
    <dbReference type="NCBI Taxonomy" id="392734"/>
    <lineage>
        <taxon>Bacteria</taxon>
        <taxon>Pseudomonadati</taxon>
        <taxon>Acidobacteriota</taxon>
        <taxon>Terriglobia</taxon>
        <taxon>Terriglobales</taxon>
        <taxon>Acidobacteriaceae</taxon>
        <taxon>Terriglobus</taxon>
    </lineage>
</organism>